<dbReference type="PANTHER" id="PTHR24223">
    <property type="entry name" value="ATP-BINDING CASSETTE SUB-FAMILY C"/>
    <property type="match status" value="1"/>
</dbReference>
<feature type="transmembrane region" description="Helical" evidence="13">
    <location>
        <begin position="201"/>
        <end position="218"/>
    </location>
</feature>
<evidence type="ECO:0000256" key="2">
    <source>
        <dbReference type="ARBA" id="ARBA00009726"/>
    </source>
</evidence>
<dbReference type="InterPro" id="IPR017871">
    <property type="entry name" value="ABC_transporter-like_CS"/>
</dbReference>
<dbReference type="FunFam" id="1.20.1560.10:FF:000001">
    <property type="entry name" value="ATP-binding cassette subfamily C member 1"/>
    <property type="match status" value="1"/>
</dbReference>
<evidence type="ECO:0000313" key="16">
    <source>
        <dbReference type="EMBL" id="CAI2167430.1"/>
    </source>
</evidence>
<evidence type="ECO:0000256" key="13">
    <source>
        <dbReference type="SAM" id="Phobius"/>
    </source>
</evidence>
<feature type="transmembrane region" description="Helical" evidence="13">
    <location>
        <begin position="304"/>
        <end position="323"/>
    </location>
</feature>
<dbReference type="InterPro" id="IPR050173">
    <property type="entry name" value="ABC_transporter_C-like"/>
</dbReference>
<evidence type="ECO:0000256" key="9">
    <source>
        <dbReference type="ARBA" id="ARBA00022840"/>
    </source>
</evidence>
<feature type="transmembrane region" description="Helical" evidence="13">
    <location>
        <begin position="904"/>
        <end position="935"/>
    </location>
</feature>
<feature type="transmembrane region" description="Helical" evidence="13">
    <location>
        <begin position="1011"/>
        <end position="1030"/>
    </location>
</feature>
<evidence type="ECO:0000256" key="11">
    <source>
        <dbReference type="ARBA" id="ARBA00022989"/>
    </source>
</evidence>
<dbReference type="CDD" id="cd03244">
    <property type="entry name" value="ABCC_MRP_domain2"/>
    <property type="match status" value="1"/>
</dbReference>
<feature type="domain" description="ABC transmembrane type-1" evidence="15">
    <location>
        <begin position="161"/>
        <end position="445"/>
    </location>
</feature>
<dbReference type="CDD" id="cd03250">
    <property type="entry name" value="ABCC_MRP_domain1"/>
    <property type="match status" value="1"/>
</dbReference>
<dbReference type="PANTHER" id="PTHR24223:SF443">
    <property type="entry name" value="MULTIDRUG-RESISTANCE LIKE PROTEIN 1, ISOFORM I"/>
    <property type="match status" value="1"/>
</dbReference>
<keyword evidence="7" id="KW-0677">Repeat</keyword>
<keyword evidence="5" id="KW-0926">Vacuole</keyword>
<dbReference type="InterPro" id="IPR003593">
    <property type="entry name" value="AAA+_ATPase"/>
</dbReference>
<feature type="transmembrane region" description="Helical" evidence="13">
    <location>
        <begin position="418"/>
        <end position="440"/>
    </location>
</feature>
<dbReference type="Gene3D" id="3.40.50.300">
    <property type="entry name" value="P-loop containing nucleotide triphosphate hydrolases"/>
    <property type="match status" value="2"/>
</dbReference>
<evidence type="ECO:0000256" key="10">
    <source>
        <dbReference type="ARBA" id="ARBA00022967"/>
    </source>
</evidence>
<feature type="domain" description="ABC transmembrane type-1" evidence="15">
    <location>
        <begin position="802"/>
        <end position="1065"/>
    </location>
</feature>
<dbReference type="GO" id="GO:0000329">
    <property type="term" value="C:fungal-type vacuole membrane"/>
    <property type="evidence" value="ECO:0007669"/>
    <property type="project" value="UniProtKB-ARBA"/>
</dbReference>
<keyword evidence="8" id="KW-0547">Nucleotide-binding</keyword>
<sequence>MTNNERFCHDKDGWGPWRLDNGVPDFTVCFEEGLRTLINTTSNLLYFSMFSISMILVLVVFVLELLPKPQNDYELIDDDENYDCPEESANIFSRATFYWMTPLMKLGYQKFLTMDDLWNLNSEEKSKKISEEFEAAWNNELEKKKPSLLRACALTFGGPFLFAAVFKALQDLLNFVQPVLLRELMIFVNSQGDEKTKQPPYRGYTIATLMFITAITQTMFLHQYFQLCFVTGMRIRAGLVTAIYRKSLKLSNSSRQNSTVGEIVNHMSVDAQKLMDLCTYLHIAWSGPLQIVLALYFLYKTMGVSSFAGVGIMIMMIPINAFIASKMRTLQKKQMKNKDDRIRLMNEILNGIKVIKLYAWESAFLKKVFHVRNDLELETLKKLGYFASIQTFTWSSTVTFSTFAVYVMISDTPLNAQLVFVALALFNILQFPLAVFPNVITSGVEAIVSSKRLEKFLLSEELDPRAVIRQDYRVRNSDQLIQSDDIELISIKNGVFKWNRFNGVILNNIDLSVKKGELVAIVGRVGTGKSSLISALLGEMEKIEGEVIIRGHVAYVSQSPWIMNATLRDNITFGYKYEPEFYNEVIEACSLKPDIAILPGGDLTEIGEKGINLSGGQKARVALARAVYARADIYLFDDTLSAVDAHVGKHIFDNVIGPSGLLRTKARIFITHGIHYLSQTNSVVMMRDGQIIEQGHFDSLMKLKSELFNLIKEFGQQESTVDSEETEIVSFPTTLETYEIDEANNESEETASRPRERRVSVASLHRRPSLITVRNRKKQGEEIGKDGLITKEDMVKGKVAWKVYSDYINSCGIGTVVFYLIILVISVGLSVSTNVFLKYWSSRENYCTLYILCSSSSTKVASSIVAWHNKDTTPLGRILNRFSKDIYTIDEVLPRTFAGYFRTLFSVIATIVVISFSTPLFVFVIIPMIFMYNYIQTYYLSTSRELKRLDSVTRSPIYAHFQETLGGVSTIRAYQQVDRFLEENEIKLDTNQRAYYPSISCNRWLAVRLEFLGSIIIFGAAMLSVITVLTTGNIDAGLVGLSVSYALSVTQALNWAVRQFCEIETNVVSVERVKEYIDLPSEAPVVIPDNRPDPTWPQNGSIEYQNYSTRYRPELELVLKGVSFVIKPKEKVGIVGRTGAGKSSLTLSLFRLIEAVNGAIIMDELINDSKFYRTIAFNLDPFEAHEEVEIWQALQSAHLKQYILNMDDKLQAKILEGGDNFSQGQRQLLCLARALLRRSNVIVLDEATASVDVETDFQIQNTIRTEFNWATLLCIAHRLRTIIDYDRVLVLDHGNVAEFDTPYNLLQNPDSLFYKLCEQSNEFEYLKELATKKQTAT</sequence>
<keyword evidence="17" id="KW-1185">Reference proteome</keyword>
<evidence type="ECO:0000256" key="4">
    <source>
        <dbReference type="ARBA" id="ARBA00022553"/>
    </source>
</evidence>
<keyword evidence="4" id="KW-0597">Phosphoprotein</keyword>
<feature type="domain" description="ABC transporter" evidence="14">
    <location>
        <begin position="1102"/>
        <end position="1318"/>
    </location>
</feature>
<dbReference type="SUPFAM" id="SSF90123">
    <property type="entry name" value="ABC transporter transmembrane region"/>
    <property type="match status" value="2"/>
</dbReference>
<dbReference type="SUPFAM" id="SSF52540">
    <property type="entry name" value="P-loop containing nucleoside triphosphate hydrolases"/>
    <property type="match status" value="2"/>
</dbReference>
<evidence type="ECO:0000256" key="5">
    <source>
        <dbReference type="ARBA" id="ARBA00022554"/>
    </source>
</evidence>
<evidence type="ECO:0000259" key="15">
    <source>
        <dbReference type="PROSITE" id="PS50929"/>
    </source>
</evidence>
<protein>
    <submittedName>
        <fullName evidence="16">18020_t:CDS:1</fullName>
    </submittedName>
</protein>
<dbReference type="InterPro" id="IPR027417">
    <property type="entry name" value="P-loop_NTPase"/>
</dbReference>
<dbReference type="InterPro" id="IPR003439">
    <property type="entry name" value="ABC_transporter-like_ATP-bd"/>
</dbReference>
<evidence type="ECO:0000256" key="7">
    <source>
        <dbReference type="ARBA" id="ARBA00022737"/>
    </source>
</evidence>
<dbReference type="GO" id="GO:0140359">
    <property type="term" value="F:ABC-type transporter activity"/>
    <property type="evidence" value="ECO:0007669"/>
    <property type="project" value="InterPro"/>
</dbReference>
<evidence type="ECO:0000256" key="3">
    <source>
        <dbReference type="ARBA" id="ARBA00022448"/>
    </source>
</evidence>
<dbReference type="SMART" id="SM00382">
    <property type="entry name" value="AAA"/>
    <property type="match status" value="2"/>
</dbReference>
<comment type="subcellular location">
    <subcellularLocation>
        <location evidence="1">Vacuole membrane</location>
        <topology evidence="1">Multi-pass membrane protein</topology>
    </subcellularLocation>
</comment>
<dbReference type="GO" id="GO:0016887">
    <property type="term" value="F:ATP hydrolysis activity"/>
    <property type="evidence" value="ECO:0007669"/>
    <property type="project" value="InterPro"/>
</dbReference>
<keyword evidence="9" id="KW-0067">ATP-binding</keyword>
<dbReference type="GO" id="GO:0042592">
    <property type="term" value="P:homeostatic process"/>
    <property type="evidence" value="ECO:0007669"/>
    <property type="project" value="UniProtKB-ARBA"/>
</dbReference>
<name>A0A9W4SFC5_9GLOM</name>
<feature type="transmembrane region" description="Helical" evidence="13">
    <location>
        <begin position="277"/>
        <end position="298"/>
    </location>
</feature>
<keyword evidence="11 13" id="KW-1133">Transmembrane helix</keyword>
<dbReference type="PROSITE" id="PS00211">
    <property type="entry name" value="ABC_TRANSPORTER_1"/>
    <property type="match status" value="2"/>
</dbReference>
<comment type="similarity">
    <text evidence="2">Belongs to the ABC transporter superfamily. ABCC family. Conjugate transporter (TC 3.A.1.208) subfamily.</text>
</comment>
<evidence type="ECO:0000256" key="8">
    <source>
        <dbReference type="ARBA" id="ARBA00022741"/>
    </source>
</evidence>
<evidence type="ECO:0000313" key="17">
    <source>
        <dbReference type="Proteomes" id="UP001153678"/>
    </source>
</evidence>
<feature type="transmembrane region" description="Helical" evidence="13">
    <location>
        <begin position="816"/>
        <end position="837"/>
    </location>
</feature>
<gene>
    <name evidence="16" type="ORF">FWILDA_LOCUS3070</name>
</gene>
<feature type="transmembrane region" description="Helical" evidence="13">
    <location>
        <begin position="385"/>
        <end position="406"/>
    </location>
</feature>
<proteinExistence type="inferred from homology"/>
<keyword evidence="12 13" id="KW-0472">Membrane</keyword>
<feature type="transmembrane region" description="Helical" evidence="13">
    <location>
        <begin position="44"/>
        <end position="66"/>
    </location>
</feature>
<evidence type="ECO:0000259" key="14">
    <source>
        <dbReference type="PROSITE" id="PS50893"/>
    </source>
</evidence>
<comment type="caution">
    <text evidence="16">The sequence shown here is derived from an EMBL/GenBank/DDBJ whole genome shotgun (WGS) entry which is preliminary data.</text>
</comment>
<dbReference type="CDD" id="cd18603">
    <property type="entry name" value="ABC_6TM_MRP1_2_3_6_D2_like"/>
    <property type="match status" value="1"/>
</dbReference>
<dbReference type="FunFam" id="3.40.50.300:FF:003492">
    <property type="entry name" value="AGAP012735-PA"/>
    <property type="match status" value="1"/>
</dbReference>
<dbReference type="OrthoDB" id="6500128at2759"/>
<evidence type="ECO:0000256" key="6">
    <source>
        <dbReference type="ARBA" id="ARBA00022692"/>
    </source>
</evidence>
<dbReference type="Pfam" id="PF00005">
    <property type="entry name" value="ABC_tran"/>
    <property type="match status" value="2"/>
</dbReference>
<dbReference type="Gene3D" id="1.20.1560.10">
    <property type="entry name" value="ABC transporter type 1, transmembrane domain"/>
    <property type="match status" value="2"/>
</dbReference>
<dbReference type="Pfam" id="PF00664">
    <property type="entry name" value="ABC_membrane"/>
    <property type="match status" value="2"/>
</dbReference>
<accession>A0A9W4SFC5</accession>
<dbReference type="PROSITE" id="PS50893">
    <property type="entry name" value="ABC_TRANSPORTER_2"/>
    <property type="match status" value="2"/>
</dbReference>
<dbReference type="FunFam" id="1.20.1560.10:FF:000020">
    <property type="entry name" value="ABC metal ion transporter"/>
    <property type="match status" value="1"/>
</dbReference>
<reference evidence="16" key="1">
    <citation type="submission" date="2022-08" db="EMBL/GenBank/DDBJ databases">
        <authorList>
            <person name="Kallberg Y."/>
            <person name="Tangrot J."/>
            <person name="Rosling A."/>
        </authorList>
    </citation>
    <scope>NUCLEOTIDE SEQUENCE</scope>
    <source>
        <strain evidence="16">Wild A</strain>
    </source>
</reference>
<keyword evidence="3" id="KW-0813">Transport</keyword>
<dbReference type="FunFam" id="3.40.50.300:FF:000450">
    <property type="entry name" value="ABC transporter C family member 2"/>
    <property type="match status" value="1"/>
</dbReference>
<dbReference type="InterPro" id="IPR011527">
    <property type="entry name" value="ABC1_TM_dom"/>
</dbReference>
<dbReference type="Proteomes" id="UP001153678">
    <property type="component" value="Unassembled WGS sequence"/>
</dbReference>
<dbReference type="EMBL" id="CAMKVN010000391">
    <property type="protein sequence ID" value="CAI2167430.1"/>
    <property type="molecule type" value="Genomic_DNA"/>
</dbReference>
<dbReference type="CDD" id="cd18595">
    <property type="entry name" value="ABC_6TM_MRP1_2_3_6_D1_like"/>
    <property type="match status" value="1"/>
</dbReference>
<evidence type="ECO:0000256" key="1">
    <source>
        <dbReference type="ARBA" id="ARBA00004128"/>
    </source>
</evidence>
<dbReference type="GO" id="GO:0005524">
    <property type="term" value="F:ATP binding"/>
    <property type="evidence" value="ECO:0007669"/>
    <property type="project" value="UniProtKB-KW"/>
</dbReference>
<evidence type="ECO:0000256" key="12">
    <source>
        <dbReference type="ARBA" id="ARBA00023136"/>
    </source>
</evidence>
<dbReference type="PROSITE" id="PS50929">
    <property type="entry name" value="ABC_TM1F"/>
    <property type="match status" value="2"/>
</dbReference>
<keyword evidence="6 13" id="KW-0812">Transmembrane</keyword>
<keyword evidence="10" id="KW-1278">Translocase</keyword>
<feature type="transmembrane region" description="Helical" evidence="13">
    <location>
        <begin position="148"/>
        <end position="166"/>
    </location>
</feature>
<feature type="domain" description="ABC transporter" evidence="14">
    <location>
        <begin position="481"/>
        <end position="713"/>
    </location>
</feature>
<dbReference type="InterPro" id="IPR036640">
    <property type="entry name" value="ABC1_TM_sf"/>
</dbReference>
<organism evidence="16 17">
    <name type="scientific">Funneliformis geosporum</name>
    <dbReference type="NCBI Taxonomy" id="1117311"/>
    <lineage>
        <taxon>Eukaryota</taxon>
        <taxon>Fungi</taxon>
        <taxon>Fungi incertae sedis</taxon>
        <taxon>Mucoromycota</taxon>
        <taxon>Glomeromycotina</taxon>
        <taxon>Glomeromycetes</taxon>
        <taxon>Glomerales</taxon>
        <taxon>Glomeraceae</taxon>
        <taxon>Funneliformis</taxon>
    </lineage>
</organism>